<evidence type="ECO:0000256" key="3">
    <source>
        <dbReference type="ARBA" id="ARBA00022763"/>
    </source>
</evidence>
<dbReference type="InterPro" id="IPR004603">
    <property type="entry name" value="DNA_mismatch_endonuc_vsr"/>
</dbReference>
<dbReference type="SUPFAM" id="SSF52980">
    <property type="entry name" value="Restriction endonuclease-like"/>
    <property type="match status" value="1"/>
</dbReference>
<keyword evidence="3" id="KW-0227">DNA damage</keyword>
<feature type="region of interest" description="Disordered" evidence="7">
    <location>
        <begin position="124"/>
        <end position="144"/>
    </location>
</feature>
<feature type="region of interest" description="Disordered" evidence="7">
    <location>
        <begin position="1"/>
        <end position="29"/>
    </location>
</feature>
<comment type="caution">
    <text evidence="8">The sequence shown here is derived from an EMBL/GenBank/DDBJ whole genome shotgun (WGS) entry which is preliminary data.</text>
</comment>
<dbReference type="EMBL" id="BAAANT010000050">
    <property type="protein sequence ID" value="GAA2156165.1"/>
    <property type="molecule type" value="Genomic_DNA"/>
</dbReference>
<comment type="similarity">
    <text evidence="6">Belongs to the Vsr family.</text>
</comment>
<evidence type="ECO:0008006" key="10">
    <source>
        <dbReference type="Google" id="ProtNLM"/>
    </source>
</evidence>
<gene>
    <name evidence="8" type="ORF">GCM10009760_56850</name>
</gene>
<reference evidence="9" key="1">
    <citation type="journal article" date="2019" name="Int. J. Syst. Evol. Microbiol.">
        <title>The Global Catalogue of Microorganisms (GCM) 10K type strain sequencing project: providing services to taxonomists for standard genome sequencing and annotation.</title>
        <authorList>
            <consortium name="The Broad Institute Genomics Platform"/>
            <consortium name="The Broad Institute Genome Sequencing Center for Infectious Disease"/>
            <person name="Wu L."/>
            <person name="Ma J."/>
        </authorList>
    </citation>
    <scope>NUCLEOTIDE SEQUENCE [LARGE SCALE GENOMIC DNA]</scope>
    <source>
        <strain evidence="9">JCM 14560</strain>
    </source>
</reference>
<dbReference type="NCBIfam" id="TIGR00632">
    <property type="entry name" value="vsr"/>
    <property type="match status" value="1"/>
</dbReference>
<keyword evidence="5" id="KW-0234">DNA repair</keyword>
<dbReference type="Gene3D" id="3.40.960.10">
    <property type="entry name" value="VSR Endonuclease"/>
    <property type="match status" value="1"/>
</dbReference>
<evidence type="ECO:0000256" key="5">
    <source>
        <dbReference type="ARBA" id="ARBA00023204"/>
    </source>
</evidence>
<name>A0ABP5LXW2_9ACTN</name>
<evidence type="ECO:0000256" key="6">
    <source>
        <dbReference type="ARBA" id="ARBA00029466"/>
    </source>
</evidence>
<accession>A0ABP5LXW2</accession>
<evidence type="ECO:0000256" key="2">
    <source>
        <dbReference type="ARBA" id="ARBA00022759"/>
    </source>
</evidence>
<keyword evidence="4" id="KW-0378">Hydrolase</keyword>
<evidence type="ECO:0000256" key="7">
    <source>
        <dbReference type="SAM" id="MobiDB-lite"/>
    </source>
</evidence>
<evidence type="ECO:0000313" key="8">
    <source>
        <dbReference type="EMBL" id="GAA2156165.1"/>
    </source>
</evidence>
<keyword evidence="9" id="KW-1185">Reference proteome</keyword>
<keyword evidence="1" id="KW-0540">Nuclease</keyword>
<feature type="compositionally biased region" description="Polar residues" evidence="7">
    <location>
        <begin position="124"/>
        <end position="137"/>
    </location>
</feature>
<feature type="compositionally biased region" description="Basic and acidic residues" evidence="7">
    <location>
        <begin position="12"/>
        <end position="29"/>
    </location>
</feature>
<evidence type="ECO:0000256" key="1">
    <source>
        <dbReference type="ARBA" id="ARBA00022722"/>
    </source>
</evidence>
<proteinExistence type="inferred from homology"/>
<evidence type="ECO:0000256" key="4">
    <source>
        <dbReference type="ARBA" id="ARBA00022801"/>
    </source>
</evidence>
<dbReference type="CDD" id="cd00221">
    <property type="entry name" value="Vsr"/>
    <property type="match status" value="1"/>
</dbReference>
<protein>
    <recommendedName>
        <fullName evidence="10">Very short patch repair endonuclease</fullName>
    </recommendedName>
</protein>
<dbReference type="Pfam" id="PF03852">
    <property type="entry name" value="Vsr"/>
    <property type="match status" value="1"/>
</dbReference>
<sequence>MTVRVSVGQGGWKHDPPPERAWKGRPGRTREALAVEQDRAAGGRHRRSVDLGDGRFARASVELKVLPGTRRIRAYLRWSDAGKSPARYLGEVEHESRGANLAEGWSLAWQKGLLSEEPPVEGSWASSAAVRSSMQGNRNKDTKPELRLRSLLHRQGFRYRVAARPLPELRRTADIVFAKAKVAVFVDGCYWHGCPEHLRPSTKNAEFWRAKIEGNQHRDAQTDELLHEAGWTVIRVWEHEDPVEASARVSAAVLNAITSPGDAAAPGATRRGGKPPR</sequence>
<dbReference type="RefSeq" id="WP_344468840.1">
    <property type="nucleotide sequence ID" value="NZ_BAAANT010000050.1"/>
</dbReference>
<evidence type="ECO:0000313" key="9">
    <source>
        <dbReference type="Proteomes" id="UP001422759"/>
    </source>
</evidence>
<dbReference type="InterPro" id="IPR011335">
    <property type="entry name" value="Restrct_endonuc-II-like"/>
</dbReference>
<keyword evidence="2" id="KW-0255">Endonuclease</keyword>
<dbReference type="Proteomes" id="UP001422759">
    <property type="component" value="Unassembled WGS sequence"/>
</dbReference>
<organism evidence="8 9">
    <name type="scientific">Kitasatospora kazusensis</name>
    <dbReference type="NCBI Taxonomy" id="407974"/>
    <lineage>
        <taxon>Bacteria</taxon>
        <taxon>Bacillati</taxon>
        <taxon>Actinomycetota</taxon>
        <taxon>Actinomycetes</taxon>
        <taxon>Kitasatosporales</taxon>
        <taxon>Streptomycetaceae</taxon>
        <taxon>Kitasatospora</taxon>
    </lineage>
</organism>